<dbReference type="InterPro" id="IPR014780">
    <property type="entry name" value="tRNA_psdUridine_synth_TruB"/>
</dbReference>
<feature type="active site" description="Nucleophile" evidence="5">
    <location>
        <position position="56"/>
    </location>
</feature>
<evidence type="ECO:0000256" key="4">
    <source>
        <dbReference type="ARBA" id="ARBA00023235"/>
    </source>
</evidence>
<comment type="similarity">
    <text evidence="2 5">Belongs to the pseudouridine synthase TruB family. Type 1 subfamily.</text>
</comment>
<dbReference type="NCBIfam" id="TIGR00431">
    <property type="entry name" value="TruB"/>
    <property type="match status" value="1"/>
</dbReference>
<keyword evidence="3 5" id="KW-0819">tRNA processing</keyword>
<evidence type="ECO:0000259" key="6">
    <source>
        <dbReference type="Pfam" id="PF01509"/>
    </source>
</evidence>
<dbReference type="KEGG" id="ock:EXM22_06475"/>
<dbReference type="Pfam" id="PF01509">
    <property type="entry name" value="TruB_N"/>
    <property type="match status" value="1"/>
</dbReference>
<dbReference type="HAMAP" id="MF_01080">
    <property type="entry name" value="TruB_bact"/>
    <property type="match status" value="1"/>
</dbReference>
<organism evidence="7 8">
    <name type="scientific">Oceanispirochaeta crateris</name>
    <dbReference type="NCBI Taxonomy" id="2518645"/>
    <lineage>
        <taxon>Bacteria</taxon>
        <taxon>Pseudomonadati</taxon>
        <taxon>Spirochaetota</taxon>
        <taxon>Spirochaetia</taxon>
        <taxon>Spirochaetales</taxon>
        <taxon>Spirochaetaceae</taxon>
        <taxon>Oceanispirochaeta</taxon>
    </lineage>
</organism>
<evidence type="ECO:0000256" key="1">
    <source>
        <dbReference type="ARBA" id="ARBA00000385"/>
    </source>
</evidence>
<dbReference type="InterPro" id="IPR002501">
    <property type="entry name" value="PsdUridine_synth_N"/>
</dbReference>
<evidence type="ECO:0000256" key="5">
    <source>
        <dbReference type="HAMAP-Rule" id="MF_01080"/>
    </source>
</evidence>
<accession>A0A5C1QL25</accession>
<dbReference type="EMBL" id="CP036150">
    <property type="protein sequence ID" value="QEN07650.1"/>
    <property type="molecule type" value="Genomic_DNA"/>
</dbReference>
<sequence>MINQKNQNLKTKSLSHQSGGGIILLHKQPGLTSFQALGQLKRVLGTRKVGHTGTLDKFAEGLLIILTGKLTRLNSIITDMDKSYEALIRFGSETDTLDPEGEVIDRAPIPGLDVIQSKLDQFKGVISQVPPQYSAIHIDGKRAHALARSGQNVKMPSRKITIYDLEILEYNAPDLRLKVHCSKGTYIRSLARDLARACGSRGYVQELIRTSVGPFALSEALKVDDFRGKEDFYPWEKFFETLGNSVSVYLSDDGLQKVEHGVPFKENFLISPLKAEADFILLKSQDDILKAVLEKKDGAYHYKINLAAS</sequence>
<proteinExistence type="inferred from homology"/>
<dbReference type="GO" id="GO:1990481">
    <property type="term" value="P:mRNA pseudouridine synthesis"/>
    <property type="evidence" value="ECO:0007669"/>
    <property type="project" value="TreeGrafter"/>
</dbReference>
<dbReference type="GO" id="GO:0160148">
    <property type="term" value="F:tRNA pseudouridine(55) synthase activity"/>
    <property type="evidence" value="ECO:0007669"/>
    <property type="project" value="UniProtKB-EC"/>
</dbReference>
<dbReference type="OrthoDB" id="9802309at2"/>
<keyword evidence="4 5" id="KW-0413">Isomerase</keyword>
<dbReference type="Proteomes" id="UP000324209">
    <property type="component" value="Chromosome"/>
</dbReference>
<dbReference type="RefSeq" id="WP_149485730.1">
    <property type="nucleotide sequence ID" value="NZ_CP036150.1"/>
</dbReference>
<dbReference type="AlphaFoldDB" id="A0A5C1QL25"/>
<name>A0A5C1QL25_9SPIO</name>
<reference evidence="7 8" key="1">
    <citation type="submission" date="2019-02" db="EMBL/GenBank/DDBJ databases">
        <title>Complete Genome Sequence and Methylome Analysis of free living Spirochaetas.</title>
        <authorList>
            <person name="Fomenkov A."/>
            <person name="Dubinina G."/>
            <person name="Leshcheva N."/>
            <person name="Mikheeva N."/>
            <person name="Grabovich M."/>
            <person name="Vincze T."/>
            <person name="Roberts R.J."/>
        </authorList>
    </citation>
    <scope>NUCLEOTIDE SEQUENCE [LARGE SCALE GENOMIC DNA]</scope>
    <source>
        <strain evidence="7 8">K2</strain>
    </source>
</reference>
<dbReference type="Gene3D" id="3.30.2350.10">
    <property type="entry name" value="Pseudouridine synthase"/>
    <property type="match status" value="1"/>
</dbReference>
<evidence type="ECO:0000256" key="3">
    <source>
        <dbReference type="ARBA" id="ARBA00022694"/>
    </source>
</evidence>
<dbReference type="PANTHER" id="PTHR13767:SF2">
    <property type="entry name" value="PSEUDOURIDYLATE SYNTHASE TRUB1"/>
    <property type="match status" value="1"/>
</dbReference>
<dbReference type="SUPFAM" id="SSF55120">
    <property type="entry name" value="Pseudouridine synthase"/>
    <property type="match status" value="1"/>
</dbReference>
<dbReference type="GO" id="GO:0003723">
    <property type="term" value="F:RNA binding"/>
    <property type="evidence" value="ECO:0007669"/>
    <property type="project" value="InterPro"/>
</dbReference>
<feature type="domain" description="Pseudouridine synthase II N-terminal" evidence="6">
    <location>
        <begin position="41"/>
        <end position="187"/>
    </location>
</feature>
<dbReference type="PANTHER" id="PTHR13767">
    <property type="entry name" value="TRNA-PSEUDOURIDINE SYNTHASE"/>
    <property type="match status" value="1"/>
</dbReference>
<gene>
    <name evidence="5 7" type="primary">truB</name>
    <name evidence="7" type="ORF">EXM22_06475</name>
</gene>
<dbReference type="EC" id="5.4.99.25" evidence="5"/>
<comment type="catalytic activity">
    <reaction evidence="1 5">
        <text>uridine(55) in tRNA = pseudouridine(55) in tRNA</text>
        <dbReference type="Rhea" id="RHEA:42532"/>
        <dbReference type="Rhea" id="RHEA-COMP:10101"/>
        <dbReference type="Rhea" id="RHEA-COMP:10102"/>
        <dbReference type="ChEBI" id="CHEBI:65314"/>
        <dbReference type="ChEBI" id="CHEBI:65315"/>
        <dbReference type="EC" id="5.4.99.25"/>
    </reaction>
</comment>
<evidence type="ECO:0000256" key="2">
    <source>
        <dbReference type="ARBA" id="ARBA00005642"/>
    </source>
</evidence>
<keyword evidence="8" id="KW-1185">Reference proteome</keyword>
<dbReference type="GO" id="GO:0031119">
    <property type="term" value="P:tRNA pseudouridine synthesis"/>
    <property type="evidence" value="ECO:0007669"/>
    <property type="project" value="UniProtKB-UniRule"/>
</dbReference>
<dbReference type="CDD" id="cd02573">
    <property type="entry name" value="PseudoU_synth_EcTruB"/>
    <property type="match status" value="1"/>
</dbReference>
<dbReference type="InterPro" id="IPR020103">
    <property type="entry name" value="PsdUridine_synth_cat_dom_sf"/>
</dbReference>
<evidence type="ECO:0000313" key="8">
    <source>
        <dbReference type="Proteomes" id="UP000324209"/>
    </source>
</evidence>
<protein>
    <recommendedName>
        <fullName evidence="5">tRNA pseudouridine synthase B</fullName>
        <ecNumber evidence="5">5.4.99.25</ecNumber>
    </recommendedName>
    <alternativeName>
        <fullName evidence="5">tRNA pseudouridine(55) synthase</fullName>
        <shortName evidence="5">Psi55 synthase</shortName>
    </alternativeName>
    <alternativeName>
        <fullName evidence="5">tRNA pseudouridylate synthase</fullName>
    </alternativeName>
    <alternativeName>
        <fullName evidence="5">tRNA-uridine isomerase</fullName>
    </alternativeName>
</protein>
<evidence type="ECO:0000313" key="7">
    <source>
        <dbReference type="EMBL" id="QEN07650.1"/>
    </source>
</evidence>
<comment type="function">
    <text evidence="5">Responsible for synthesis of pseudouridine from uracil-55 in the psi GC loop of transfer RNAs.</text>
</comment>